<dbReference type="GO" id="GO:0055085">
    <property type="term" value="P:transmembrane transport"/>
    <property type="evidence" value="ECO:0007669"/>
    <property type="project" value="InterPro"/>
</dbReference>
<name>A0A5S9MHW3_BACIA</name>
<evidence type="ECO:0000256" key="5">
    <source>
        <dbReference type="ARBA" id="ARBA00022970"/>
    </source>
</evidence>
<evidence type="ECO:0000256" key="3">
    <source>
        <dbReference type="ARBA" id="ARBA00022475"/>
    </source>
</evidence>
<evidence type="ECO:0000256" key="2">
    <source>
        <dbReference type="ARBA" id="ARBA00022448"/>
    </source>
</evidence>
<keyword evidence="3" id="KW-1003">Cell membrane</keyword>
<feature type="transmembrane region" description="Helical" evidence="8">
    <location>
        <begin position="20"/>
        <end position="44"/>
    </location>
</feature>
<keyword evidence="6 8" id="KW-1133">Transmembrane helix</keyword>
<organism evidence="10 11">
    <name type="scientific">Bacillus safensis</name>
    <dbReference type="NCBI Taxonomy" id="561879"/>
    <lineage>
        <taxon>Bacteria</taxon>
        <taxon>Bacillati</taxon>
        <taxon>Bacillota</taxon>
        <taxon>Bacilli</taxon>
        <taxon>Bacillales</taxon>
        <taxon>Bacillaceae</taxon>
        <taxon>Bacillus</taxon>
    </lineage>
</organism>
<keyword evidence="2" id="KW-0813">Transport</keyword>
<keyword evidence="5" id="KW-0029">Amino-acid transport</keyword>
<gene>
    <name evidence="10" type="ORF">BsIDN1_59930</name>
</gene>
<evidence type="ECO:0000256" key="4">
    <source>
        <dbReference type="ARBA" id="ARBA00022692"/>
    </source>
</evidence>
<comment type="subcellular location">
    <subcellularLocation>
        <location evidence="1">Cell membrane</location>
        <topology evidence="1">Multi-pass membrane protein</topology>
    </subcellularLocation>
</comment>
<dbReference type="GO" id="GO:0005886">
    <property type="term" value="C:plasma membrane"/>
    <property type="evidence" value="ECO:0007669"/>
    <property type="project" value="UniProtKB-SubCell"/>
</dbReference>
<feature type="transmembrane region" description="Helical" evidence="8">
    <location>
        <begin position="228"/>
        <end position="253"/>
    </location>
</feature>
<evidence type="ECO:0000256" key="1">
    <source>
        <dbReference type="ARBA" id="ARBA00004651"/>
    </source>
</evidence>
<sequence>MILFAVNAISARSFAETEFWFSAIKVAAILLFIIIGIGAIFGMIHLKDGEPAPLFRHLTDHGGLFPNGVFAILLTMVTVNFSFQGTELVGIAAGESESPEKTLPRSIRNIIWRTMVFFVLSIAVLAALLPWQTAGTVDSPFVVVLDKVGIPYAADIMNFIIITAVLSVANSGLYASSRMLWALSKDGKGPDFTKKLSNRKIPINALLVTMGVSALSLLTSVVAPKTVYVWLISISGMVLVVVWMSICLSQYFFRKQFIKAGGDVKDLVFRTPLYPFVPLAGFIAFGIVLISLFFIEDQRIGLYCGIPFMAACYIIYYLKIKPKEEAKQFGTITKT</sequence>
<keyword evidence="7 8" id="KW-0472">Membrane</keyword>
<feature type="domain" description="Amino acid permease/ SLC12A" evidence="9">
    <location>
        <begin position="2"/>
        <end position="322"/>
    </location>
</feature>
<dbReference type="EMBL" id="AP021906">
    <property type="protein sequence ID" value="BBP92375.1"/>
    <property type="molecule type" value="Genomic_DNA"/>
</dbReference>
<evidence type="ECO:0000256" key="7">
    <source>
        <dbReference type="ARBA" id="ARBA00023136"/>
    </source>
</evidence>
<feature type="transmembrane region" description="Helical" evidence="8">
    <location>
        <begin position="300"/>
        <end position="318"/>
    </location>
</feature>
<dbReference type="PIRSF" id="PIRSF006060">
    <property type="entry name" value="AA_transporter"/>
    <property type="match status" value="1"/>
</dbReference>
<dbReference type="InterPro" id="IPR004841">
    <property type="entry name" value="AA-permease/SLC12A_dom"/>
</dbReference>
<evidence type="ECO:0000313" key="10">
    <source>
        <dbReference type="EMBL" id="BBP92375.1"/>
    </source>
</evidence>
<feature type="transmembrane region" description="Helical" evidence="8">
    <location>
        <begin position="110"/>
        <end position="132"/>
    </location>
</feature>
<dbReference type="Pfam" id="PF00324">
    <property type="entry name" value="AA_permease"/>
    <property type="match status" value="1"/>
</dbReference>
<dbReference type="Gene3D" id="1.20.1740.10">
    <property type="entry name" value="Amino acid/polyamine transporter I"/>
    <property type="match status" value="1"/>
</dbReference>
<dbReference type="AlphaFoldDB" id="A0A5S9MHW3"/>
<dbReference type="FunFam" id="1.20.1740.10:FF:000001">
    <property type="entry name" value="Amino acid permease"/>
    <property type="match status" value="1"/>
</dbReference>
<evidence type="ECO:0000256" key="6">
    <source>
        <dbReference type="ARBA" id="ARBA00022989"/>
    </source>
</evidence>
<dbReference type="Proteomes" id="UP000464658">
    <property type="component" value="Chromosome"/>
</dbReference>
<evidence type="ECO:0000256" key="8">
    <source>
        <dbReference type="SAM" id="Phobius"/>
    </source>
</evidence>
<proteinExistence type="predicted"/>
<evidence type="ECO:0000259" key="9">
    <source>
        <dbReference type="Pfam" id="PF00324"/>
    </source>
</evidence>
<dbReference type="PANTHER" id="PTHR43495:SF5">
    <property type="entry name" value="GAMMA-AMINOBUTYRIC ACID PERMEASE"/>
    <property type="match status" value="1"/>
</dbReference>
<accession>A0A5S9MHW3</accession>
<feature type="transmembrane region" description="Helical" evidence="8">
    <location>
        <begin position="273"/>
        <end position="294"/>
    </location>
</feature>
<feature type="transmembrane region" description="Helical" evidence="8">
    <location>
        <begin position="203"/>
        <end position="222"/>
    </location>
</feature>
<protein>
    <recommendedName>
        <fullName evidence="9">Amino acid permease/ SLC12A domain-containing protein</fullName>
    </recommendedName>
</protein>
<feature type="transmembrane region" description="Helical" evidence="8">
    <location>
        <begin position="64"/>
        <end position="83"/>
    </location>
</feature>
<reference evidence="10 11" key="1">
    <citation type="submission" date="2019-12" db="EMBL/GenBank/DDBJ databases">
        <title>Full genome sequence of a Bacillus safensis strain isolated from commercially available natto in Indonesia.</title>
        <authorList>
            <person name="Yoshida M."/>
            <person name="Uomi M."/>
            <person name="Waturangi D."/>
            <person name="Ekaputri J.J."/>
            <person name="Setiamarga D.H.E."/>
        </authorList>
    </citation>
    <scope>NUCLEOTIDE SEQUENCE [LARGE SCALE GENOMIC DNA]</scope>
    <source>
        <strain evidence="10 11">IDN1</strain>
    </source>
</reference>
<dbReference type="PANTHER" id="PTHR43495">
    <property type="entry name" value="GABA PERMEASE"/>
    <property type="match status" value="1"/>
</dbReference>
<dbReference type="GO" id="GO:0006865">
    <property type="term" value="P:amino acid transport"/>
    <property type="evidence" value="ECO:0007669"/>
    <property type="project" value="UniProtKB-KW"/>
</dbReference>
<feature type="transmembrane region" description="Helical" evidence="8">
    <location>
        <begin position="152"/>
        <end position="175"/>
    </location>
</feature>
<keyword evidence="4 8" id="KW-0812">Transmembrane</keyword>
<evidence type="ECO:0000313" key="11">
    <source>
        <dbReference type="Proteomes" id="UP000464658"/>
    </source>
</evidence>